<reference evidence="2" key="1">
    <citation type="submission" date="2022-11" db="EMBL/GenBank/DDBJ databases">
        <title>Complete genome sequence of Methanogenium organophilum DSM 3596.</title>
        <authorList>
            <person name="Chen S.-C."/>
            <person name="Lai S.-J."/>
            <person name="You Y.-T."/>
        </authorList>
    </citation>
    <scope>NUCLEOTIDE SEQUENCE</scope>
    <source>
        <strain evidence="2">DSM 3596</strain>
    </source>
</reference>
<feature type="compositionally biased region" description="Low complexity" evidence="1">
    <location>
        <begin position="126"/>
        <end position="150"/>
    </location>
</feature>
<dbReference type="GeneID" id="76834808"/>
<evidence type="ECO:0000256" key="1">
    <source>
        <dbReference type="SAM" id="MobiDB-lite"/>
    </source>
</evidence>
<dbReference type="KEGG" id="mou:OU421_06860"/>
<dbReference type="EMBL" id="CP113361">
    <property type="protein sequence ID" value="WAI00158.1"/>
    <property type="molecule type" value="Genomic_DNA"/>
</dbReference>
<evidence type="ECO:0000313" key="3">
    <source>
        <dbReference type="Proteomes" id="UP001163096"/>
    </source>
</evidence>
<dbReference type="Proteomes" id="UP001163096">
    <property type="component" value="Chromosome"/>
</dbReference>
<accession>A0A9X9T690</accession>
<feature type="compositionally biased region" description="Polar residues" evidence="1">
    <location>
        <begin position="159"/>
        <end position="170"/>
    </location>
</feature>
<evidence type="ECO:0000313" key="2">
    <source>
        <dbReference type="EMBL" id="WAI00158.1"/>
    </source>
</evidence>
<dbReference type="RefSeq" id="WP_268185331.1">
    <property type="nucleotide sequence ID" value="NZ_CP113361.1"/>
</dbReference>
<gene>
    <name evidence="2" type="ORF">OU421_06860</name>
</gene>
<name>A0A9X9T690_METOG</name>
<feature type="region of interest" description="Disordered" evidence="1">
    <location>
        <begin position="126"/>
        <end position="172"/>
    </location>
</feature>
<keyword evidence="3" id="KW-1185">Reference proteome</keyword>
<organism evidence="2 3">
    <name type="scientific">Methanogenium organophilum</name>
    <dbReference type="NCBI Taxonomy" id="2199"/>
    <lineage>
        <taxon>Archaea</taxon>
        <taxon>Methanobacteriati</taxon>
        <taxon>Methanobacteriota</taxon>
        <taxon>Stenosarchaea group</taxon>
        <taxon>Methanomicrobia</taxon>
        <taxon>Methanomicrobiales</taxon>
        <taxon>Methanomicrobiaceae</taxon>
        <taxon>Methanogenium</taxon>
    </lineage>
</organism>
<proteinExistence type="predicted"/>
<sequence>MQVPVQHSIYHTSVLLLSTIALFAVVCGGVAAAVCPLSSTALLNDNSTAGIWLPGLNAPPTNEQQIYPDNSYGEHCTAEITRIFAGIIYPVMVHKSGTEERFTFISNTMPDEPGITYHRTAVFRPANSPSLSSGNASSMQNTRPTTVTTTENRDITDTAPHNSGNSSSEIAQDPWIEIDPIGTAHKNTIQVSGTTNLPDGEIIGVAAMTTMNHPSGKYSDHSHEIAETNTIVQWTDLTIGRYFCSINASLLSPGEYFIEVWPSNERYNIKTIQVFNLMPEPSPTPRPVNIIDWEHLQLPPLTVNQSMEPVLLTHAVMVVPADERTQRYEIPYGAVMLLSTDGVFRIFDSDGIQIDAFYDSHAMHITELPNDARVRHGEHITTVDIGNERILTRIYEADIV</sequence>
<dbReference type="AlphaFoldDB" id="A0A9X9T690"/>
<protein>
    <submittedName>
        <fullName evidence="2">Uncharacterized protein</fullName>
    </submittedName>
</protein>